<dbReference type="Proteomes" id="UP000593818">
    <property type="component" value="Chromosome"/>
</dbReference>
<accession>A0A7M2XVL7</accession>
<keyword evidence="3" id="KW-1185">Reference proteome</keyword>
<dbReference type="Pfam" id="PF00462">
    <property type="entry name" value="Glutaredoxin"/>
    <property type="match status" value="1"/>
</dbReference>
<feature type="domain" description="Glutaredoxin" evidence="1">
    <location>
        <begin position="3"/>
        <end position="46"/>
    </location>
</feature>
<dbReference type="InterPro" id="IPR002109">
    <property type="entry name" value="Glutaredoxin"/>
</dbReference>
<evidence type="ECO:0000313" key="3">
    <source>
        <dbReference type="Proteomes" id="UP000593818"/>
    </source>
</evidence>
<dbReference type="InterPro" id="IPR036249">
    <property type="entry name" value="Thioredoxin-like_sf"/>
</dbReference>
<organism evidence="2 3">
    <name type="scientific">Rhodococcus pyridinivorans</name>
    <dbReference type="NCBI Taxonomy" id="103816"/>
    <lineage>
        <taxon>Bacteria</taxon>
        <taxon>Bacillati</taxon>
        <taxon>Actinomycetota</taxon>
        <taxon>Actinomycetes</taxon>
        <taxon>Mycobacteriales</taxon>
        <taxon>Nocardiaceae</taxon>
        <taxon>Rhodococcus</taxon>
    </lineage>
</organism>
<gene>
    <name evidence="2" type="ORF">INP59_03740</name>
</gene>
<dbReference type="SUPFAM" id="SSF52833">
    <property type="entry name" value="Thioredoxin-like"/>
    <property type="match status" value="1"/>
</dbReference>
<evidence type="ECO:0000313" key="2">
    <source>
        <dbReference type="EMBL" id="QOW01062.1"/>
    </source>
</evidence>
<sequence>MPCKMTKNQLTKLAVPYIEIDVSQDPDSVRTLRALGYRTTPVVQVDLPDGSDYWDGYRPDRIRALAYLVKGQGV</sequence>
<proteinExistence type="predicted"/>
<dbReference type="AlphaFoldDB" id="A0A7M2XVL7"/>
<dbReference type="CDD" id="cd02976">
    <property type="entry name" value="NrdH"/>
    <property type="match status" value="1"/>
</dbReference>
<reference evidence="2 3" key="1">
    <citation type="submission" date="2020-10" db="EMBL/GenBank/DDBJ databases">
        <title>Whole genome sequence of oil-degrading bacteria Rhodococcus pyridinivorans strain 5Ap.</title>
        <authorList>
            <person name="Akhremchuk A.E."/>
            <person name="Valentovich L.N."/>
            <person name="Charniauskaya M.I."/>
            <person name="Bukliarevich H.A."/>
            <person name="Titok M.A."/>
        </authorList>
    </citation>
    <scope>NUCLEOTIDE SEQUENCE [LARGE SCALE GENOMIC DNA]</scope>
    <source>
        <strain evidence="2 3">5Ap</strain>
    </source>
</reference>
<name>A0A7M2XVL7_9NOCA</name>
<protein>
    <submittedName>
        <fullName evidence="2">NrdH-redoxin</fullName>
    </submittedName>
</protein>
<dbReference type="EMBL" id="CP063450">
    <property type="protein sequence ID" value="QOW01062.1"/>
    <property type="molecule type" value="Genomic_DNA"/>
</dbReference>
<dbReference type="Gene3D" id="3.40.30.10">
    <property type="entry name" value="Glutaredoxin"/>
    <property type="match status" value="1"/>
</dbReference>
<evidence type="ECO:0000259" key="1">
    <source>
        <dbReference type="Pfam" id="PF00462"/>
    </source>
</evidence>